<gene>
    <name evidence="6" type="ORF">Val02_24170</name>
</gene>
<feature type="region of interest" description="Disordered" evidence="4">
    <location>
        <begin position="1"/>
        <end position="25"/>
    </location>
</feature>
<dbReference type="AlphaFoldDB" id="A0A8J3YKE6"/>
<feature type="active site" description="Proton donor/acceptor" evidence="1">
    <location>
        <position position="178"/>
    </location>
</feature>
<accession>A0A8J3YKE6</accession>
<dbReference type="InterPro" id="IPR036249">
    <property type="entry name" value="Thioredoxin-like_sf"/>
</dbReference>
<evidence type="ECO:0000313" key="6">
    <source>
        <dbReference type="EMBL" id="GIJ45531.1"/>
    </source>
</evidence>
<dbReference type="Gene3D" id="3.40.30.10">
    <property type="entry name" value="Glutaredoxin"/>
    <property type="match status" value="1"/>
</dbReference>
<dbReference type="GO" id="GO:0005737">
    <property type="term" value="C:cytoplasm"/>
    <property type="evidence" value="ECO:0007669"/>
    <property type="project" value="TreeGrafter"/>
</dbReference>
<evidence type="ECO:0000256" key="3">
    <source>
        <dbReference type="PIRSR" id="PIRSR015753-3"/>
    </source>
</evidence>
<dbReference type="PIRSF" id="PIRSF015753">
    <property type="entry name" value="GST"/>
    <property type="match status" value="1"/>
</dbReference>
<name>A0A8J3YKE6_9ACTN</name>
<dbReference type="SUPFAM" id="SSF47616">
    <property type="entry name" value="GST C-terminal domain-like"/>
    <property type="match status" value="1"/>
</dbReference>
<dbReference type="Gene3D" id="1.20.1050.10">
    <property type="match status" value="1"/>
</dbReference>
<dbReference type="SFLD" id="SFLDG01206">
    <property type="entry name" value="Xi.1"/>
    <property type="match status" value="1"/>
</dbReference>
<comment type="caution">
    <text evidence="6">The sequence shown here is derived from an EMBL/GenBank/DDBJ whole genome shotgun (WGS) entry which is preliminary data.</text>
</comment>
<dbReference type="PROSITE" id="PS50405">
    <property type="entry name" value="GST_CTER"/>
    <property type="match status" value="1"/>
</dbReference>
<evidence type="ECO:0000256" key="2">
    <source>
        <dbReference type="PIRSR" id="PIRSR015753-2"/>
    </source>
</evidence>
<dbReference type="Pfam" id="PF13410">
    <property type="entry name" value="GST_C_2"/>
    <property type="match status" value="1"/>
</dbReference>
<keyword evidence="7" id="KW-1185">Reference proteome</keyword>
<feature type="active site" description="Nucleophile" evidence="1">
    <location>
        <position position="47"/>
    </location>
</feature>
<sequence length="308" mass="35212">MEDMRETAAQFSRESAPSGEFVRQPNRFTDPVTAEAGRYVLYASLACPWAHRSIIVRELLGLQEALPLRIVDPIRDEKGWRFTLDPDGRDPVTGALYLSELYLGTDPAFEGRVTVPAVWDTVTSRVVSNDYPRLTLTWETTFAPLHRPGAPDLYPEPLRAEIDALNDELFRDVNNGVYRCGFATTQSAYEAAFHALFARLDVLEERLGERRYLHGDAITDSDVRLYTTLVRFDAVYHGHFKCNLRKLAEYPHLWGYARDLYRTPGFGSTTDFDHIKRHYYVTHERINPTRIVPLGPDPALWETPHGRG</sequence>
<dbReference type="PANTHER" id="PTHR32419">
    <property type="entry name" value="GLUTATHIONYL-HYDROQUINONE REDUCTASE"/>
    <property type="match status" value="1"/>
</dbReference>
<reference evidence="6" key="1">
    <citation type="submission" date="2021-01" db="EMBL/GenBank/DDBJ databases">
        <title>Whole genome shotgun sequence of Virgisporangium aliadipatigenens NBRC 105644.</title>
        <authorList>
            <person name="Komaki H."/>
            <person name="Tamura T."/>
        </authorList>
    </citation>
    <scope>NUCLEOTIDE SEQUENCE</scope>
    <source>
        <strain evidence="6">NBRC 105644</strain>
    </source>
</reference>
<feature type="binding site" evidence="2">
    <location>
        <begin position="112"/>
        <end position="115"/>
    </location>
    <ligand>
        <name>glutathione</name>
        <dbReference type="ChEBI" id="CHEBI:57925"/>
    </ligand>
</feature>
<dbReference type="EMBL" id="BOPF01000007">
    <property type="protein sequence ID" value="GIJ45531.1"/>
    <property type="molecule type" value="Genomic_DNA"/>
</dbReference>
<feature type="binding site" evidence="2">
    <location>
        <position position="80"/>
    </location>
    <ligand>
        <name>glutathione</name>
        <dbReference type="ChEBI" id="CHEBI:57925"/>
    </ligand>
</feature>
<dbReference type="SFLD" id="SFLDG01148">
    <property type="entry name" value="Xi_(cytGST)"/>
    <property type="match status" value="1"/>
</dbReference>
<feature type="site" description="Lowers pKa of active site Cys" evidence="3">
    <location>
        <position position="279"/>
    </location>
</feature>
<dbReference type="InterPro" id="IPR047047">
    <property type="entry name" value="GST_Omega-like_C"/>
</dbReference>
<feature type="domain" description="GST C-terminal" evidence="5">
    <location>
        <begin position="155"/>
        <end position="279"/>
    </location>
</feature>
<evidence type="ECO:0000256" key="4">
    <source>
        <dbReference type="SAM" id="MobiDB-lite"/>
    </source>
</evidence>
<dbReference type="SFLD" id="SFLDS00019">
    <property type="entry name" value="Glutathione_Transferase_(cytos"/>
    <property type="match status" value="1"/>
</dbReference>
<evidence type="ECO:0000259" key="5">
    <source>
        <dbReference type="PROSITE" id="PS50405"/>
    </source>
</evidence>
<dbReference type="CDD" id="cd03190">
    <property type="entry name" value="GST_C_Omega_like"/>
    <property type="match status" value="1"/>
</dbReference>
<dbReference type="SUPFAM" id="SSF52833">
    <property type="entry name" value="Thioredoxin-like"/>
    <property type="match status" value="1"/>
</dbReference>
<dbReference type="InterPro" id="IPR036282">
    <property type="entry name" value="Glutathione-S-Trfase_C_sf"/>
</dbReference>
<organism evidence="6 7">
    <name type="scientific">Virgisporangium aliadipatigenens</name>
    <dbReference type="NCBI Taxonomy" id="741659"/>
    <lineage>
        <taxon>Bacteria</taxon>
        <taxon>Bacillati</taxon>
        <taxon>Actinomycetota</taxon>
        <taxon>Actinomycetes</taxon>
        <taxon>Micromonosporales</taxon>
        <taxon>Micromonosporaceae</taxon>
        <taxon>Virgisporangium</taxon>
    </lineage>
</organism>
<feature type="site" description="Lowers pKa of active site Cys" evidence="3">
    <location>
        <position position="236"/>
    </location>
</feature>
<dbReference type="Proteomes" id="UP000619260">
    <property type="component" value="Unassembled WGS sequence"/>
</dbReference>
<dbReference type="PANTHER" id="PTHR32419:SF6">
    <property type="entry name" value="GLUTATHIONE S-TRANSFERASE OMEGA-LIKE 1-RELATED"/>
    <property type="match status" value="1"/>
</dbReference>
<dbReference type="InterPro" id="IPR040079">
    <property type="entry name" value="Glutathione_S-Trfase"/>
</dbReference>
<evidence type="ECO:0000256" key="1">
    <source>
        <dbReference type="PIRSR" id="PIRSR015753-1"/>
    </source>
</evidence>
<dbReference type="GO" id="GO:0004364">
    <property type="term" value="F:glutathione transferase activity"/>
    <property type="evidence" value="ECO:0007669"/>
    <property type="project" value="InterPro"/>
</dbReference>
<dbReference type="InterPro" id="IPR010987">
    <property type="entry name" value="Glutathione-S-Trfase_C-like"/>
</dbReference>
<dbReference type="InterPro" id="IPR016639">
    <property type="entry name" value="GST_Omega/GSH"/>
</dbReference>
<protein>
    <submittedName>
        <fullName evidence="6">Glutathione-dependent reductase</fullName>
    </submittedName>
</protein>
<proteinExistence type="predicted"/>
<evidence type="ECO:0000313" key="7">
    <source>
        <dbReference type="Proteomes" id="UP000619260"/>
    </source>
</evidence>